<name>A0ABX7N573_9BACT</name>
<keyword evidence="2" id="KW-1185">Reference proteome</keyword>
<dbReference type="Proteomes" id="UP000663090">
    <property type="component" value="Chromosome"/>
</dbReference>
<reference evidence="1 2" key="1">
    <citation type="submission" date="2021-02" db="EMBL/GenBank/DDBJ databases">
        <title>De Novo genome assembly of isolated myxobacteria.</title>
        <authorList>
            <person name="Stevens D.C."/>
        </authorList>
    </citation>
    <scope>NUCLEOTIDE SEQUENCE [LARGE SCALE GENOMIC DNA]</scope>
    <source>
        <strain evidence="1 2">SCHIC003</strain>
    </source>
</reference>
<dbReference type="RefSeq" id="WP_206715423.1">
    <property type="nucleotide sequence ID" value="NZ_CP071091.1"/>
</dbReference>
<gene>
    <name evidence="1" type="ORF">JY572_35620</name>
</gene>
<evidence type="ECO:0000313" key="1">
    <source>
        <dbReference type="EMBL" id="QSQ13611.1"/>
    </source>
</evidence>
<evidence type="ECO:0000313" key="2">
    <source>
        <dbReference type="Proteomes" id="UP000663090"/>
    </source>
</evidence>
<accession>A0ABX7N573</accession>
<organism evidence="1 2">
    <name type="scientific">Myxococcus landrumensis</name>
    <dbReference type="NCBI Taxonomy" id="2813577"/>
    <lineage>
        <taxon>Bacteria</taxon>
        <taxon>Pseudomonadati</taxon>
        <taxon>Myxococcota</taxon>
        <taxon>Myxococcia</taxon>
        <taxon>Myxococcales</taxon>
        <taxon>Cystobacterineae</taxon>
        <taxon>Myxococcaceae</taxon>
        <taxon>Myxococcus</taxon>
    </lineage>
</organism>
<evidence type="ECO:0008006" key="3">
    <source>
        <dbReference type="Google" id="ProtNLM"/>
    </source>
</evidence>
<sequence>MIAQLLAATLALATTQAPVSVSSAGGSPQLSLPFPSGNTQTYNIIQWDPNQLPRIYERSDQLPLTDEELTKLSQAGFEPAQLVKMIEERRCACDASADGLIKLKKAGVNASVLAAVSRHGLAPNRELELLVTMDFTGESRVARETFLYFFVDDGDLTRVFTANISELLQRRNRHETSVDRSDILVARTVRRVQFAGRVPLKTYGKHSVMVAASASPTLTHPSQLNEQERAKSQTYTFDYPRSSLMSLCRLTAGYRRDAVLAYKWNFEGSRFECEWN</sequence>
<protein>
    <recommendedName>
        <fullName evidence="3">Lipoprotein</fullName>
    </recommendedName>
</protein>
<dbReference type="EMBL" id="CP071091">
    <property type="protein sequence ID" value="QSQ13611.1"/>
    <property type="molecule type" value="Genomic_DNA"/>
</dbReference>
<proteinExistence type="predicted"/>